<name>A0A935UJ47_9PROT</name>
<dbReference type="EMBL" id="JADJMH010000034">
    <property type="protein sequence ID" value="MBK7677315.1"/>
    <property type="molecule type" value="Genomic_DNA"/>
</dbReference>
<protein>
    <submittedName>
        <fullName evidence="1">Uncharacterized protein</fullName>
    </submittedName>
</protein>
<accession>A0A935UJ47</accession>
<proteinExistence type="predicted"/>
<reference evidence="1 2" key="1">
    <citation type="submission" date="2020-10" db="EMBL/GenBank/DDBJ databases">
        <title>Connecting structure to function with the recovery of over 1000 high-quality activated sludge metagenome-assembled genomes encoding full-length rRNA genes using long-read sequencing.</title>
        <authorList>
            <person name="Singleton C.M."/>
            <person name="Petriglieri F."/>
            <person name="Kristensen J.M."/>
            <person name="Kirkegaard R.H."/>
            <person name="Michaelsen T.Y."/>
            <person name="Andersen M.H."/>
            <person name="Karst S.M."/>
            <person name="Dueholm M.S."/>
            <person name="Nielsen P.H."/>
            <person name="Albertsen M."/>
        </authorList>
    </citation>
    <scope>NUCLEOTIDE SEQUENCE [LARGE SCALE GENOMIC DNA]</scope>
    <source>
        <strain evidence="1">EsbW_18-Q3-R4-48_BATAC.285</strain>
    </source>
</reference>
<dbReference type="AlphaFoldDB" id="A0A935UJ47"/>
<evidence type="ECO:0000313" key="2">
    <source>
        <dbReference type="Proteomes" id="UP000697998"/>
    </source>
</evidence>
<evidence type="ECO:0000313" key="1">
    <source>
        <dbReference type="EMBL" id="MBK7677315.1"/>
    </source>
</evidence>
<gene>
    <name evidence="1" type="ORF">IPJ27_22560</name>
</gene>
<sequence length="67" mass="7436">MARSLTAAKLTIVARAREELADNLRRNREARQQAGAGLLAWSACPSRCSRPPLSVRYDRRLFGVPAI</sequence>
<organism evidence="1 2">
    <name type="scientific">Candidatus Accumulibacter proximus</name>
    <dbReference type="NCBI Taxonomy" id="2954385"/>
    <lineage>
        <taxon>Bacteria</taxon>
        <taxon>Pseudomonadati</taxon>
        <taxon>Pseudomonadota</taxon>
        <taxon>Betaproteobacteria</taxon>
        <taxon>Candidatus Accumulibacter</taxon>
    </lineage>
</organism>
<dbReference type="Proteomes" id="UP000697998">
    <property type="component" value="Unassembled WGS sequence"/>
</dbReference>
<comment type="caution">
    <text evidence="1">The sequence shown here is derived from an EMBL/GenBank/DDBJ whole genome shotgun (WGS) entry which is preliminary data.</text>
</comment>